<keyword evidence="1" id="KW-0732">Signal</keyword>
<reference evidence="3" key="1">
    <citation type="submission" date="2021-02" db="EMBL/GenBank/DDBJ databases">
        <authorList>
            <person name="Nowell W R."/>
        </authorList>
    </citation>
    <scope>NUCLEOTIDE SEQUENCE</scope>
</reference>
<feature type="signal peptide" evidence="1">
    <location>
        <begin position="1"/>
        <end position="24"/>
    </location>
</feature>
<dbReference type="GO" id="GO:0017148">
    <property type="term" value="P:negative regulation of translation"/>
    <property type="evidence" value="ECO:0007669"/>
    <property type="project" value="InterPro"/>
</dbReference>
<organism evidence="3 4">
    <name type="scientific">Rotaria magnacalcarata</name>
    <dbReference type="NCBI Taxonomy" id="392030"/>
    <lineage>
        <taxon>Eukaryota</taxon>
        <taxon>Metazoa</taxon>
        <taxon>Spiralia</taxon>
        <taxon>Gnathifera</taxon>
        <taxon>Rotifera</taxon>
        <taxon>Eurotatoria</taxon>
        <taxon>Bdelloidea</taxon>
        <taxon>Philodinida</taxon>
        <taxon>Philodinidae</taxon>
        <taxon>Rotaria</taxon>
    </lineage>
</organism>
<feature type="chain" id="PRO_5035886375" description="CCR4-Not complex component Not1 C-terminal domain-containing protein" evidence="1">
    <location>
        <begin position="25"/>
        <end position="206"/>
    </location>
</feature>
<dbReference type="InterPro" id="IPR040398">
    <property type="entry name" value="Not1"/>
</dbReference>
<proteinExistence type="predicted"/>
<evidence type="ECO:0000259" key="2">
    <source>
        <dbReference type="Pfam" id="PF04054"/>
    </source>
</evidence>
<feature type="non-terminal residue" evidence="3">
    <location>
        <position position="1"/>
    </location>
</feature>
<dbReference type="GO" id="GO:0030015">
    <property type="term" value="C:CCR4-NOT core complex"/>
    <property type="evidence" value="ECO:0007669"/>
    <property type="project" value="InterPro"/>
</dbReference>
<gene>
    <name evidence="3" type="ORF">BYL167_LOCUS68117</name>
</gene>
<dbReference type="PANTHER" id="PTHR13162:SF8">
    <property type="entry name" value="CCR4-NOT TRANSCRIPTION COMPLEX SUBUNIT 1"/>
    <property type="match status" value="1"/>
</dbReference>
<comment type="caution">
    <text evidence="3">The sequence shown here is derived from an EMBL/GenBank/DDBJ whole genome shotgun (WGS) entry which is preliminary data.</text>
</comment>
<evidence type="ECO:0000313" key="3">
    <source>
        <dbReference type="EMBL" id="CAF5128284.1"/>
    </source>
</evidence>
<dbReference type="Gene3D" id="1.25.40.790">
    <property type="match status" value="1"/>
</dbReference>
<dbReference type="PANTHER" id="PTHR13162">
    <property type="entry name" value="CCR4-NOT TRANSCRIPTION COMPLEX"/>
    <property type="match status" value="1"/>
</dbReference>
<dbReference type="InterPro" id="IPR007196">
    <property type="entry name" value="CCR4-Not_Not1_C"/>
</dbReference>
<dbReference type="Pfam" id="PF04054">
    <property type="entry name" value="Not1"/>
    <property type="match status" value="1"/>
</dbReference>
<evidence type="ECO:0000256" key="1">
    <source>
        <dbReference type="SAM" id="SignalP"/>
    </source>
</evidence>
<feature type="non-terminal residue" evidence="3">
    <location>
        <position position="206"/>
    </location>
</feature>
<dbReference type="AlphaFoldDB" id="A0A8S3FKD5"/>
<dbReference type="GO" id="GO:0000288">
    <property type="term" value="P:nuclear-transcribed mRNA catabolic process, deadenylation-dependent decay"/>
    <property type="evidence" value="ECO:0007669"/>
    <property type="project" value="TreeGrafter"/>
</dbReference>
<dbReference type="Proteomes" id="UP000681967">
    <property type="component" value="Unassembled WGS sequence"/>
</dbReference>
<name>A0A8S3FKD5_9BILA</name>
<dbReference type="GO" id="GO:0060090">
    <property type="term" value="F:molecular adaptor activity"/>
    <property type="evidence" value="ECO:0007669"/>
    <property type="project" value="TreeGrafter"/>
</dbReference>
<sequence>VNNYASRIHLINRILGILAAHCFADHEEQGDQFHPLAYQRIILNLFQESTAAVTSTMSNTTPGADTSSTNEYAMYYIYLAFTNCLHLLRPQRVPGFAFAWLEIVAHRTFMSRLLLSAGRFTRQTHNMYALLLVDALRLVTPFIRSGEHAQSFQVYFKGILKTFMLLLHDFPEFLCEHYYQFCDALPLIAHQLRNIVLSAFPKHMRC</sequence>
<dbReference type="GO" id="GO:0000932">
    <property type="term" value="C:P-body"/>
    <property type="evidence" value="ECO:0007669"/>
    <property type="project" value="TreeGrafter"/>
</dbReference>
<protein>
    <recommendedName>
        <fullName evidence="2">CCR4-Not complex component Not1 C-terminal domain-containing protein</fullName>
    </recommendedName>
</protein>
<accession>A0A8S3FKD5</accession>
<dbReference type="EMBL" id="CAJOBH010247126">
    <property type="protein sequence ID" value="CAF5128284.1"/>
    <property type="molecule type" value="Genomic_DNA"/>
</dbReference>
<feature type="domain" description="CCR4-Not complex component Not1 C-terminal" evidence="2">
    <location>
        <begin position="71"/>
        <end position="205"/>
    </location>
</feature>
<evidence type="ECO:0000313" key="4">
    <source>
        <dbReference type="Proteomes" id="UP000681967"/>
    </source>
</evidence>